<comment type="caution">
    <text evidence="19">The sequence shown here is derived from an EMBL/GenBank/DDBJ whole genome shotgun (WGS) entry which is preliminary data.</text>
</comment>
<dbReference type="Pfam" id="PF00884">
    <property type="entry name" value="Sulfatase"/>
    <property type="match status" value="1"/>
</dbReference>
<comment type="subcellular location">
    <subcellularLocation>
        <location evidence="2">Lysosome</location>
    </subcellularLocation>
</comment>
<keyword evidence="4" id="KW-0479">Metal-binding</keyword>
<comment type="similarity">
    <text evidence="3">Belongs to the sulfatase family.</text>
</comment>
<evidence type="ECO:0000256" key="4">
    <source>
        <dbReference type="ARBA" id="ARBA00022723"/>
    </source>
</evidence>
<evidence type="ECO:0000256" key="12">
    <source>
        <dbReference type="ARBA" id="ARBA00050460"/>
    </source>
</evidence>
<evidence type="ECO:0000256" key="8">
    <source>
        <dbReference type="ARBA" id="ARBA00023145"/>
    </source>
</evidence>
<evidence type="ECO:0000256" key="11">
    <source>
        <dbReference type="ARBA" id="ARBA00023228"/>
    </source>
</evidence>
<dbReference type="PROSITE" id="PS00149">
    <property type="entry name" value="SULFATASE_2"/>
    <property type="match status" value="1"/>
</dbReference>
<keyword evidence="10" id="KW-0325">Glycoprotein</keyword>
<evidence type="ECO:0000256" key="2">
    <source>
        <dbReference type="ARBA" id="ARBA00004371"/>
    </source>
</evidence>
<dbReference type="InterPro" id="IPR000917">
    <property type="entry name" value="Sulfatase_N"/>
</dbReference>
<dbReference type="CDD" id="cd16030">
    <property type="entry name" value="iduronate-2-sulfatase"/>
    <property type="match status" value="1"/>
</dbReference>
<organism evidence="19 20">
    <name type="scientific">Elysia crispata</name>
    <name type="common">lettuce slug</name>
    <dbReference type="NCBI Taxonomy" id="231223"/>
    <lineage>
        <taxon>Eukaryota</taxon>
        <taxon>Metazoa</taxon>
        <taxon>Spiralia</taxon>
        <taxon>Lophotrochozoa</taxon>
        <taxon>Mollusca</taxon>
        <taxon>Gastropoda</taxon>
        <taxon>Heterobranchia</taxon>
        <taxon>Euthyneura</taxon>
        <taxon>Panpulmonata</taxon>
        <taxon>Sacoglossa</taxon>
        <taxon>Placobranchoidea</taxon>
        <taxon>Plakobranchidae</taxon>
        <taxon>Elysia</taxon>
    </lineage>
</organism>
<dbReference type="PANTHER" id="PTHR45953:SF1">
    <property type="entry name" value="IDURONATE 2-SULFATASE"/>
    <property type="match status" value="1"/>
</dbReference>
<keyword evidence="20" id="KW-1185">Reference proteome</keyword>
<keyword evidence="7" id="KW-0106">Calcium</keyword>
<proteinExistence type="inferred from homology"/>
<dbReference type="InterPro" id="IPR035874">
    <property type="entry name" value="IDS"/>
</dbReference>
<evidence type="ECO:0000256" key="10">
    <source>
        <dbReference type="ARBA" id="ARBA00023180"/>
    </source>
</evidence>
<keyword evidence="8" id="KW-0865">Zymogen</keyword>
<dbReference type="AlphaFoldDB" id="A0AAE1A1U5"/>
<evidence type="ECO:0000256" key="5">
    <source>
        <dbReference type="ARBA" id="ARBA00022729"/>
    </source>
</evidence>
<evidence type="ECO:0000256" key="17">
    <source>
        <dbReference type="ARBA" id="ARBA00081076"/>
    </source>
</evidence>
<comment type="cofactor">
    <cofactor evidence="1">
        <name>Ca(2+)</name>
        <dbReference type="ChEBI" id="CHEBI:29108"/>
    </cofactor>
</comment>
<keyword evidence="11" id="KW-0458">Lysosome</keyword>
<evidence type="ECO:0000256" key="14">
    <source>
        <dbReference type="ARBA" id="ARBA00062513"/>
    </source>
</evidence>
<gene>
    <name evidence="19" type="ORF">RRG08_012979</name>
</gene>
<evidence type="ECO:0000256" key="13">
    <source>
        <dbReference type="ARBA" id="ARBA00056350"/>
    </source>
</evidence>
<evidence type="ECO:0000259" key="18">
    <source>
        <dbReference type="Pfam" id="PF00884"/>
    </source>
</evidence>
<reference evidence="19" key="1">
    <citation type="journal article" date="2023" name="G3 (Bethesda)">
        <title>A reference genome for the long-term kleptoplast-retaining sea slug Elysia crispata morphotype clarki.</title>
        <authorList>
            <person name="Eastman K.E."/>
            <person name="Pendleton A.L."/>
            <person name="Shaikh M.A."/>
            <person name="Suttiyut T."/>
            <person name="Ogas R."/>
            <person name="Tomko P."/>
            <person name="Gavelis G."/>
            <person name="Widhalm J.R."/>
            <person name="Wisecaver J.H."/>
        </authorList>
    </citation>
    <scope>NUCLEOTIDE SEQUENCE</scope>
    <source>
        <strain evidence="19">ECLA1</strain>
    </source>
</reference>
<protein>
    <recommendedName>
        <fullName evidence="16">Iduronate 2-sulfatase</fullName>
        <ecNumber evidence="15">3.1.6.13</ecNumber>
    </recommendedName>
    <alternativeName>
        <fullName evidence="17">Alpha-L-iduronate sulfate sulfatase</fullName>
    </alternativeName>
</protein>
<accession>A0AAE1A1U5</accession>
<keyword evidence="6" id="KW-0378">Hydrolase</keyword>
<comment type="subunit">
    <text evidence="14">Monomer. The 58-kDa mature form is composed of two chains resulting from proteolitic processing, the 42-kDa chain and the 14-kDa chain that remain stably associated and form the 58-kDa intermediate form which is enzymatically active.</text>
</comment>
<comment type="function">
    <text evidence="13">Lysosomal enzyme involved in the degradation pathway of dermatan sulfate and heparan sulfate.</text>
</comment>
<dbReference type="GO" id="GO:0046872">
    <property type="term" value="F:metal ion binding"/>
    <property type="evidence" value="ECO:0007669"/>
    <property type="project" value="UniProtKB-KW"/>
</dbReference>
<evidence type="ECO:0000256" key="15">
    <source>
        <dbReference type="ARBA" id="ARBA00066413"/>
    </source>
</evidence>
<dbReference type="GO" id="GO:1901136">
    <property type="term" value="P:carbohydrate derivative catabolic process"/>
    <property type="evidence" value="ECO:0007669"/>
    <property type="project" value="UniProtKB-ARBA"/>
</dbReference>
<dbReference type="FunFam" id="3.40.720.10:FF:000027">
    <property type="entry name" value="iduronate 2-sulfatase"/>
    <property type="match status" value="1"/>
</dbReference>
<dbReference type="GO" id="GO:0043202">
    <property type="term" value="C:lysosomal lumen"/>
    <property type="evidence" value="ECO:0007669"/>
    <property type="project" value="UniProtKB-ARBA"/>
</dbReference>
<dbReference type="Proteomes" id="UP001283361">
    <property type="component" value="Unassembled WGS sequence"/>
</dbReference>
<dbReference type="Gene3D" id="3.40.720.10">
    <property type="entry name" value="Alkaline Phosphatase, subunit A"/>
    <property type="match status" value="1"/>
</dbReference>
<name>A0AAE1A1U5_9GAST</name>
<evidence type="ECO:0000256" key="1">
    <source>
        <dbReference type="ARBA" id="ARBA00001913"/>
    </source>
</evidence>
<evidence type="ECO:0000256" key="7">
    <source>
        <dbReference type="ARBA" id="ARBA00022837"/>
    </source>
</evidence>
<evidence type="ECO:0000313" key="20">
    <source>
        <dbReference type="Proteomes" id="UP001283361"/>
    </source>
</evidence>
<evidence type="ECO:0000256" key="3">
    <source>
        <dbReference type="ARBA" id="ARBA00008779"/>
    </source>
</evidence>
<dbReference type="EMBL" id="JAWDGP010002895">
    <property type="protein sequence ID" value="KAK3778707.1"/>
    <property type="molecule type" value="Genomic_DNA"/>
</dbReference>
<evidence type="ECO:0000313" key="19">
    <source>
        <dbReference type="EMBL" id="KAK3778707.1"/>
    </source>
</evidence>
<keyword evidence="9" id="KW-1015">Disulfide bond</keyword>
<feature type="domain" description="Sulfatase N-terminal" evidence="18">
    <location>
        <begin position="47"/>
        <end position="381"/>
    </location>
</feature>
<dbReference type="InterPro" id="IPR017850">
    <property type="entry name" value="Alkaline_phosphatase_core_sf"/>
</dbReference>
<dbReference type="InterPro" id="IPR024607">
    <property type="entry name" value="Sulfatase_CS"/>
</dbReference>
<dbReference type="SUPFAM" id="SSF53649">
    <property type="entry name" value="Alkaline phosphatase-like"/>
    <property type="match status" value="1"/>
</dbReference>
<keyword evidence="5" id="KW-0732">Signal</keyword>
<evidence type="ECO:0000256" key="9">
    <source>
        <dbReference type="ARBA" id="ARBA00023157"/>
    </source>
</evidence>
<sequence>MVQAYVSTKASIIMADSMLKTSFRRSDVLYALLFGLLVPPVVDGSAKNVLFIVVDDLRPTLGCYGNTMMHTRNIDNLASKSVLFEEAYVQEAICGPSRISFLTSRRPDTTLLYDFFSYWRVHAGNYTTLPQHFKEHGYITQSVGKVFHPGLASNFSDDSPYSWTNKPYHPSTFKYKMAKVCPNKDGSLGMNIVCPVEVDKMPEKTLPDLQSADFTVNFLNNISRSKEKKPFFLAVGFHKPHVPLKYPKEYKDLYPLSKIRLAPHHTLPLRLPLVAWNPWNDVRSRDDVKALNVSFPFGPLPEHFQLLMRQSYYAATSYMDAQVGRVLAALEENGFANNTIISFVGDHGWSLGEHQEWSKFSLFRAATRVPLLVSIPGVTHSTPSEVGSQGKKLFPFLDPLPGIKSDESEYRNSWNAKVDYQNLDLLRSKVHASGRKFVTVGDVVKRTLNSDDALPYKTKALVELVDMFPTLAEAAGLPTLPLCPKNPFKTMLCTEGASLMPLIRNITKKLSDKLEQELINIHEVQSKRTVDKELKTNTLHFSSSADYVHASSSQKLPSTSILNNIVKNLHGHSSALNFTSEHRYHQLNSNMKQKVEEFKDDSVLYEAARKCDPNFVPAYQDRELDEYSRNWKQAVFSQYPRPSVEPEMDSDEPHLKNMHFMGYSLWTQDIRYTEWARFTPSDYKVHWADNYGRELYLRGTDPYEAHNLALFEWCQPLVDEMSKRLRRGWRYALPA</sequence>
<comment type="catalytic activity">
    <reaction evidence="12">
        <text>Hydrolysis of the 2-sulfate groups of the L-iduronate 2-sulfate units of dermatan sulfate, heparan sulfate and heparin.</text>
        <dbReference type="EC" id="3.1.6.13"/>
    </reaction>
</comment>
<dbReference type="GO" id="GO:0004423">
    <property type="term" value="F:iduronate-2-sulfatase activity"/>
    <property type="evidence" value="ECO:0007669"/>
    <property type="project" value="UniProtKB-EC"/>
</dbReference>
<dbReference type="PANTHER" id="PTHR45953">
    <property type="entry name" value="IDURONATE 2-SULFATASE"/>
    <property type="match status" value="1"/>
</dbReference>
<evidence type="ECO:0000256" key="16">
    <source>
        <dbReference type="ARBA" id="ARBA00068336"/>
    </source>
</evidence>
<dbReference type="EC" id="3.1.6.13" evidence="15"/>
<evidence type="ECO:0000256" key="6">
    <source>
        <dbReference type="ARBA" id="ARBA00022801"/>
    </source>
</evidence>